<organism evidence="2 3">
    <name type="scientific">Polaribacter haliotis</name>
    <dbReference type="NCBI Taxonomy" id="1888915"/>
    <lineage>
        <taxon>Bacteria</taxon>
        <taxon>Pseudomonadati</taxon>
        <taxon>Bacteroidota</taxon>
        <taxon>Flavobacteriia</taxon>
        <taxon>Flavobacteriales</taxon>
        <taxon>Flavobacteriaceae</taxon>
    </lineage>
</organism>
<keyword evidence="1" id="KW-0812">Transmembrane</keyword>
<sequence>MKNIEILYQSENNQIISYLKLRKFIGIIGIFLPIILPLVLIIFKNEDFIQDSISDYYGTEARDYFVGFMFALGLFLLTYKGYKFGNDNLFANLGAVFALGVALFPTTSEYLSIRIIHLSSAGLLFAVFAYFCLVIFKRTKPGGKPTDMKKTRNKFYTIC</sequence>
<feature type="transmembrane region" description="Helical" evidence="1">
    <location>
        <begin position="24"/>
        <end position="44"/>
    </location>
</feature>
<dbReference type="AlphaFoldDB" id="A0A7L8AIE8"/>
<dbReference type="KEGG" id="phal:H9I45_04490"/>
<gene>
    <name evidence="2" type="ORF">H9I45_04490</name>
</gene>
<keyword evidence="3" id="KW-1185">Reference proteome</keyword>
<evidence type="ECO:0000313" key="2">
    <source>
        <dbReference type="EMBL" id="QOD61714.1"/>
    </source>
</evidence>
<keyword evidence="1" id="KW-0472">Membrane</keyword>
<feature type="transmembrane region" description="Helical" evidence="1">
    <location>
        <begin position="89"/>
        <end position="107"/>
    </location>
</feature>
<evidence type="ECO:0000313" key="3">
    <source>
        <dbReference type="Proteomes" id="UP000516764"/>
    </source>
</evidence>
<evidence type="ECO:0008006" key="4">
    <source>
        <dbReference type="Google" id="ProtNLM"/>
    </source>
</evidence>
<evidence type="ECO:0000256" key="1">
    <source>
        <dbReference type="SAM" id="Phobius"/>
    </source>
</evidence>
<reference evidence="2 3" key="1">
    <citation type="journal article" date="2016" name="Int. J. Syst. Evol. Microbiol.">
        <title>Polaribacter haliotis sp. nov., isolated from the gut of abalone Haliotis discus hannai.</title>
        <authorList>
            <person name="Kim Y.O."/>
            <person name="Park I.S."/>
            <person name="Park S."/>
            <person name="Nam B.H."/>
            <person name="Park J.M."/>
            <person name="Kim D.G."/>
            <person name="Yoon J.H."/>
        </authorList>
    </citation>
    <scope>NUCLEOTIDE SEQUENCE [LARGE SCALE GENOMIC DNA]</scope>
    <source>
        <strain evidence="2 3">KCTC 52418</strain>
    </source>
</reference>
<dbReference type="Proteomes" id="UP000516764">
    <property type="component" value="Chromosome"/>
</dbReference>
<feature type="transmembrane region" description="Helical" evidence="1">
    <location>
        <begin position="64"/>
        <end position="82"/>
    </location>
</feature>
<dbReference type="EMBL" id="CP061813">
    <property type="protein sequence ID" value="QOD61714.1"/>
    <property type="molecule type" value="Genomic_DNA"/>
</dbReference>
<proteinExistence type="predicted"/>
<accession>A0A7L8AIE8</accession>
<keyword evidence="1" id="KW-1133">Transmembrane helix</keyword>
<feature type="transmembrane region" description="Helical" evidence="1">
    <location>
        <begin position="113"/>
        <end position="136"/>
    </location>
</feature>
<protein>
    <recommendedName>
        <fullName evidence="4">DUF998 domain-containing protein</fullName>
    </recommendedName>
</protein>
<name>A0A7L8AIE8_9FLAO</name>
<dbReference type="RefSeq" id="WP_088352874.1">
    <property type="nucleotide sequence ID" value="NZ_CP061813.1"/>
</dbReference>
<dbReference type="OrthoDB" id="9803163at2"/>